<dbReference type="RefSeq" id="WP_117318691.1">
    <property type="nucleotide sequence ID" value="NZ_QQSW01000015.1"/>
</dbReference>
<dbReference type="PANTHER" id="PTHR13939:SF0">
    <property type="entry name" value="NMN AMIDOHYDROLASE-LIKE PROTEIN YFAY"/>
    <property type="match status" value="1"/>
</dbReference>
<dbReference type="PIRSF" id="PIRSF006728">
    <property type="entry name" value="CinA"/>
    <property type="match status" value="1"/>
</dbReference>
<dbReference type="HAMAP" id="MF_00226_B">
    <property type="entry name" value="CinA_B"/>
    <property type="match status" value="1"/>
</dbReference>
<evidence type="ECO:0000259" key="2">
    <source>
        <dbReference type="SMART" id="SM00852"/>
    </source>
</evidence>
<dbReference type="Gene3D" id="3.90.950.20">
    <property type="entry name" value="CinA-like"/>
    <property type="match status" value="1"/>
</dbReference>
<protein>
    <recommendedName>
        <fullName evidence="1">CinA-like protein</fullName>
    </recommendedName>
</protein>
<evidence type="ECO:0000256" key="1">
    <source>
        <dbReference type="HAMAP-Rule" id="MF_00226"/>
    </source>
</evidence>
<evidence type="ECO:0000313" key="4">
    <source>
        <dbReference type="Proteomes" id="UP000294980"/>
    </source>
</evidence>
<dbReference type="PANTHER" id="PTHR13939">
    <property type="entry name" value="NICOTINAMIDE-NUCLEOTIDE AMIDOHYDROLASE PNCC"/>
    <property type="match status" value="1"/>
</dbReference>
<comment type="caution">
    <text evidence="3">The sequence shown here is derived from an EMBL/GenBank/DDBJ whole genome shotgun (WGS) entry which is preliminary data.</text>
</comment>
<dbReference type="Pfam" id="PF02464">
    <property type="entry name" value="CinA"/>
    <property type="match status" value="1"/>
</dbReference>
<dbReference type="CDD" id="cd00885">
    <property type="entry name" value="cinA"/>
    <property type="match status" value="1"/>
</dbReference>
<dbReference type="NCBIfam" id="TIGR00200">
    <property type="entry name" value="cinA_nterm"/>
    <property type="match status" value="1"/>
</dbReference>
<sequence>MSTRTPRIQMLLTGSELMSGDTVDSNSAMVGQRLGELGITLERKITLDDDLDALTAAIREISTYADILIVNGGLGPTVDDLTAAALAAAAGVALGENPRALAHIESWCEQRQIPMDAANRKQAQLPAGSDILPNITGSAVGIAMTLGDCRVLCTPGVPGELRNMLDSIIDDIRHRHPDLQPRHILRLQTFGLGESAAQQCVADALPDWPQQVSLGFRAGAPQMEIKLTAASDADPGLQAGCREQLESLFGDHIIGEGNATLAARVLQLLSDRGRQITTAESCTGGLIASMLTRVPGSSAAFEAGFVTYSNRMKRDLLAVPEALLEAHGAVSEPVVRAMAEGALARSGADMAIAVSGIAGPDGGSAEKPVGTVWIAWGSAADLHSCGLCWPVERSLFQTMVAAAGLDLIRRQLLALPPLSWQAERRRIDATR</sequence>
<dbReference type="EMBL" id="SLWX01000012">
    <property type="protein sequence ID" value="TCO74671.1"/>
    <property type="molecule type" value="Genomic_DNA"/>
</dbReference>
<dbReference type="OrthoDB" id="9801454at2"/>
<dbReference type="SUPFAM" id="SSF142433">
    <property type="entry name" value="CinA-like"/>
    <property type="match status" value="1"/>
</dbReference>
<dbReference type="InterPro" id="IPR008135">
    <property type="entry name" value="Competence-induced_CinA"/>
</dbReference>
<evidence type="ECO:0000313" key="3">
    <source>
        <dbReference type="EMBL" id="TCO74671.1"/>
    </source>
</evidence>
<dbReference type="Proteomes" id="UP000294980">
    <property type="component" value="Unassembled WGS sequence"/>
</dbReference>
<dbReference type="InterPro" id="IPR001453">
    <property type="entry name" value="MoaB/Mog_dom"/>
</dbReference>
<dbReference type="SUPFAM" id="SSF53218">
    <property type="entry name" value="Molybdenum cofactor biosynthesis proteins"/>
    <property type="match status" value="1"/>
</dbReference>
<reference evidence="3 4" key="1">
    <citation type="submission" date="2019-03" db="EMBL/GenBank/DDBJ databases">
        <title>Genomic Encyclopedia of Type Strains, Phase IV (KMG-IV): sequencing the most valuable type-strain genomes for metagenomic binning, comparative biology and taxonomic classification.</title>
        <authorList>
            <person name="Goeker M."/>
        </authorList>
    </citation>
    <scope>NUCLEOTIDE SEQUENCE [LARGE SCALE GENOMIC DNA]</scope>
    <source>
        <strain evidence="3 4">DSM 23344</strain>
    </source>
</reference>
<dbReference type="InterPro" id="IPR036653">
    <property type="entry name" value="CinA-like_C"/>
</dbReference>
<dbReference type="NCBIfam" id="TIGR00199">
    <property type="entry name" value="PncC_domain"/>
    <property type="match status" value="1"/>
</dbReference>
<organism evidence="3 4">
    <name type="scientific">Chromatocurvus halotolerans</name>
    <dbReference type="NCBI Taxonomy" id="1132028"/>
    <lineage>
        <taxon>Bacteria</taxon>
        <taxon>Pseudomonadati</taxon>
        <taxon>Pseudomonadota</taxon>
        <taxon>Gammaproteobacteria</taxon>
        <taxon>Cellvibrionales</taxon>
        <taxon>Halieaceae</taxon>
        <taxon>Chromatocurvus</taxon>
    </lineage>
</organism>
<dbReference type="Pfam" id="PF00994">
    <property type="entry name" value="MoCF_biosynth"/>
    <property type="match status" value="1"/>
</dbReference>
<accession>A0A4R2KKX5</accession>
<comment type="similarity">
    <text evidence="1">Belongs to the CinA family.</text>
</comment>
<dbReference type="Gene3D" id="3.30.70.2860">
    <property type="match status" value="1"/>
</dbReference>
<dbReference type="InterPro" id="IPR050101">
    <property type="entry name" value="CinA"/>
</dbReference>
<dbReference type="Gene3D" id="3.40.980.10">
    <property type="entry name" value="MoaB/Mog-like domain"/>
    <property type="match status" value="1"/>
</dbReference>
<dbReference type="InterPro" id="IPR008136">
    <property type="entry name" value="CinA_C"/>
</dbReference>
<keyword evidence="4" id="KW-1185">Reference proteome</keyword>
<name>A0A4R2KKX5_9GAMM</name>
<gene>
    <name evidence="3" type="ORF">EV688_11230</name>
</gene>
<dbReference type="InterPro" id="IPR036425">
    <property type="entry name" value="MoaB/Mog-like_dom_sf"/>
</dbReference>
<proteinExistence type="inferred from homology"/>
<feature type="domain" description="MoaB/Mog" evidence="2">
    <location>
        <begin position="9"/>
        <end position="175"/>
    </location>
</feature>
<dbReference type="SMART" id="SM00852">
    <property type="entry name" value="MoCF_biosynth"/>
    <property type="match status" value="1"/>
</dbReference>
<dbReference type="AlphaFoldDB" id="A0A4R2KKX5"/>